<dbReference type="Proteomes" id="UP000191144">
    <property type="component" value="Chromosome H"/>
</dbReference>
<dbReference type="PANTHER" id="PTHR12959">
    <property type="entry name" value="GPI TRANSAMIDASE COMPONENT PIG-T-RELATED"/>
    <property type="match status" value="1"/>
</dbReference>
<feature type="signal peptide" evidence="2">
    <location>
        <begin position="1"/>
        <end position="19"/>
    </location>
</feature>
<keyword evidence="1" id="KW-0812">Transmembrane</keyword>
<proteinExistence type="predicted"/>
<feature type="transmembrane region" description="Helical" evidence="1">
    <location>
        <begin position="597"/>
        <end position="619"/>
    </location>
</feature>
<accession>A0A1G4KDG0</accession>
<dbReference type="GO" id="GO:0016255">
    <property type="term" value="P:attachment of GPI anchor to protein"/>
    <property type="evidence" value="ECO:0007669"/>
    <property type="project" value="InterPro"/>
</dbReference>
<dbReference type="PANTHER" id="PTHR12959:SF11">
    <property type="entry name" value="GPI TRANSAMIDASE COMPONENT PIG-T"/>
    <property type="match status" value="1"/>
</dbReference>
<reference evidence="4" key="1">
    <citation type="submission" date="2016-03" db="EMBL/GenBank/DDBJ databases">
        <authorList>
            <person name="Devillers Hugo."/>
        </authorList>
    </citation>
    <scope>NUCLEOTIDE SEQUENCE [LARGE SCALE GENOMIC DNA]</scope>
</reference>
<dbReference type="GO" id="GO:0042765">
    <property type="term" value="C:GPI-anchor transamidase complex"/>
    <property type="evidence" value="ECO:0007669"/>
    <property type="project" value="InterPro"/>
</dbReference>
<evidence type="ECO:0000313" key="4">
    <source>
        <dbReference type="Proteomes" id="UP000191144"/>
    </source>
</evidence>
<evidence type="ECO:0000313" key="3">
    <source>
        <dbReference type="EMBL" id="SCV02477.1"/>
    </source>
</evidence>
<organism evidence="3 4">
    <name type="scientific">Lachancea meyersii CBS 8951</name>
    <dbReference type="NCBI Taxonomy" id="1266667"/>
    <lineage>
        <taxon>Eukaryota</taxon>
        <taxon>Fungi</taxon>
        <taxon>Dikarya</taxon>
        <taxon>Ascomycota</taxon>
        <taxon>Saccharomycotina</taxon>
        <taxon>Saccharomycetes</taxon>
        <taxon>Saccharomycetales</taxon>
        <taxon>Saccharomycetaceae</taxon>
        <taxon>Lachancea</taxon>
    </lineage>
</organism>
<protein>
    <submittedName>
        <fullName evidence="3">LAME_0H01420g1_1</fullName>
    </submittedName>
</protein>
<gene>
    <name evidence="3" type="ORF">LAME_0H01420G</name>
</gene>
<dbReference type="AlphaFoldDB" id="A0A1G4KDG0"/>
<sequence>MRANLVCLWAFIAARNSIAVNSIDDELVIPNETESAGSADQTCSILKSSNSPENNTYTVGKKEREEPEIVEELEIGLDGDTKINAVLFSNETIIKYPFGEELTLKPLPRNFMLASFAFELQSNNFTVGKTESAYDTYRHYTVFPKALSPILEYTQTRQLHLRFTHGRWDAESWGQLPHNGTKSGGNGVELWAVVEAGSQHEAFENWIMLANSLSGLFCSSINFIDVEKTTYPVSSFQPAEERTIPIFNSSNQAYLLRAALANEPICTENLTPFLKLLPTRGRSGISSLLDGHKVFDSNWHSLSIDVETSCNGDTCQYQMEENIEMVFNVPNSLARADNPIPKPVRDSDLQCDESKPHDSWECFPLPQSKHTNFQLSKLFGKKILGSNLISENPSKVCAQVSDSWTVYVGIDDDLFATDDNCFTIKNDQLHDIHLKSDNTAHLKECEDVPLFVSRSLTGYGQDSGGLRTVFSNPSNESVQAIYFESLPWYMRLYLSSLKIESDAGLEIGDVIKSTFYLPAIDRERPTHLEFNITIPAETTLALTYQFDKALLKYAEYPPDANHGFEIESALVTVLTPIHYEMRTTTLLLSLSTPDFSMPYNVIILTSTVMGLAFGTLFNLMVKKLVTIEEADKKASAKVGLKAKLIAKLKKLKGKGDKVNQLKKDQ</sequence>
<keyword evidence="2" id="KW-0732">Signal</keyword>
<dbReference type="InterPro" id="IPR007245">
    <property type="entry name" value="PIG-T"/>
</dbReference>
<evidence type="ECO:0000256" key="1">
    <source>
        <dbReference type="SAM" id="Phobius"/>
    </source>
</evidence>
<dbReference type="EMBL" id="LT598480">
    <property type="protein sequence ID" value="SCV02477.1"/>
    <property type="molecule type" value="Genomic_DNA"/>
</dbReference>
<keyword evidence="1" id="KW-0472">Membrane</keyword>
<feature type="chain" id="PRO_5009236459" evidence="2">
    <location>
        <begin position="20"/>
        <end position="665"/>
    </location>
</feature>
<keyword evidence="4" id="KW-1185">Reference proteome</keyword>
<evidence type="ECO:0000256" key="2">
    <source>
        <dbReference type="SAM" id="SignalP"/>
    </source>
</evidence>
<keyword evidence="1" id="KW-1133">Transmembrane helix</keyword>
<dbReference type="OrthoDB" id="331263at2759"/>
<name>A0A1G4KDG0_9SACH</name>
<dbReference type="Pfam" id="PF04113">
    <property type="entry name" value="Gpi16"/>
    <property type="match status" value="1"/>
</dbReference>